<gene>
    <name evidence="2" type="ORF">G5A66_02090</name>
    <name evidence="1" type="ORF">G5A75_00720</name>
</gene>
<accession>A0A850HH07</accession>
<dbReference type="InterPro" id="IPR011049">
    <property type="entry name" value="Serralysin-like_metalloprot_C"/>
</dbReference>
<evidence type="ECO:0000313" key="2">
    <source>
        <dbReference type="EMBL" id="NVH57457.1"/>
    </source>
</evidence>
<dbReference type="AlphaFoldDB" id="A0A850HH07"/>
<dbReference type="Proteomes" id="UP000701680">
    <property type="component" value="Unassembled WGS sequence"/>
</dbReference>
<evidence type="ECO:0000313" key="4">
    <source>
        <dbReference type="Proteomes" id="UP000701680"/>
    </source>
</evidence>
<dbReference type="NCBIfam" id="TIGR03057">
    <property type="entry name" value="xxxLxxG_by_4"/>
    <property type="match status" value="5"/>
</dbReference>
<evidence type="ECO:0008006" key="5">
    <source>
        <dbReference type="Google" id="ProtNLM"/>
    </source>
</evidence>
<dbReference type="SUPFAM" id="SSF101967">
    <property type="entry name" value="Adhesin YadA, collagen-binding domain"/>
    <property type="match status" value="1"/>
</dbReference>
<protein>
    <recommendedName>
        <fullName evidence="5">X-X-X-Leu-X-X-Gly heptad repeats</fullName>
    </recommendedName>
</protein>
<keyword evidence="3" id="KW-1185">Reference proteome</keyword>
<name>A0A850HH07_9FIRM</name>
<dbReference type="RefSeq" id="WP_173814131.1">
    <property type="nucleotide sequence ID" value="NZ_JAAITX010000001.1"/>
</dbReference>
<sequence length="737" mass="75425">MKNRKVKQMLAGSMAVVVGTGLLGTCAYETSLQADAQEVDTKELKEAAEQVLGDSTVIEEGKVYKDESVYVKADADGMVKETTVTEWLKSPGTGAVEDVTALQDIENVKGEETYTQNGADEMSWKSEGKDIYYQGTTNQKLPVNVKITYQLDGKEISPKELKGKNGKLQMKIQYENQSKEMVDVSGEQVEMYTPFTMVTAMMLPGDEYTNVTIDNGRILSDGDKNIVVGLGFPGLEENLNLSSEDLDIEIPDSITITADVKNASVGPTMTVAAADVLDQVGLDGIDSFDGLSDSVDELENAAQQLTEGSAKAADGSSALADGSRTLADGSKTLADGSSALKTGVGALAEGVNTLNSKSGELTQGVNDLAEGVNAYTGGVSSLASGSSRVKDGVNALTAGIEQEQAGLAALAEGAGKLNAGYQGDGTAQNPGANTLAAGTVQAIGSTSKAIDTLASLLAQMTENQASIQANAVVQGEDTAAQVAVDQLIASGIISQEQREAAVSAIGSAMAENISAMAEVTKGAGSVDPTDAITAAKTAVGTANTYASGLQQTVTALSAGTENLIQTGITPLQEGNTKLLNEGAIPLQKGASDLANGAENLNSQSSLLITGSSKLQEGGTQLAGGVKQLAVGAQTAAKGAGDLASGASALNTGADTLASGAGELASGNQTLAEGMSEFKTSGIDKIAEVFGGDITKVTSRIDAMTTLGRNYKSFAGIKDDMDGSTKFIIETEGITNKK</sequence>
<reference evidence="2" key="2">
    <citation type="submission" date="2020-02" db="EMBL/GenBank/DDBJ databases">
        <authorList>
            <person name="Littmann E."/>
            <person name="Sorbara M."/>
        </authorList>
    </citation>
    <scope>NUCLEOTIDE SEQUENCE</scope>
    <source>
        <strain evidence="2">MSK.17.11</strain>
        <strain evidence="1">MSK.17.38</strain>
    </source>
</reference>
<comment type="caution">
    <text evidence="2">The sequence shown here is derived from an EMBL/GenBank/DDBJ whole genome shotgun (WGS) entry which is preliminary data.</text>
</comment>
<dbReference type="EMBL" id="JAAIUO010000001">
    <property type="protein sequence ID" value="NSK13414.1"/>
    <property type="molecule type" value="Genomic_DNA"/>
</dbReference>
<evidence type="ECO:0000313" key="3">
    <source>
        <dbReference type="Proteomes" id="UP000528555"/>
    </source>
</evidence>
<proteinExistence type="predicted"/>
<dbReference type="EMBL" id="JAAITX010000001">
    <property type="protein sequence ID" value="NVH57457.1"/>
    <property type="molecule type" value="Genomic_DNA"/>
</dbReference>
<dbReference type="InterPro" id="IPR023908">
    <property type="entry name" value="xxxLxxG_rpt"/>
</dbReference>
<dbReference type="Proteomes" id="UP000528555">
    <property type="component" value="Unassembled WGS sequence"/>
</dbReference>
<reference evidence="3 4" key="1">
    <citation type="journal article" date="2020" name="Cell Host Microbe">
        <title>Functional and Genomic Variation between Human-Derived Isolates of Lachnospiraceae Reveals Inter- and Intra-Species Diversity.</title>
        <authorList>
            <person name="Sorbara M.T."/>
            <person name="Littmann E.R."/>
            <person name="Fontana E."/>
            <person name="Moody T.U."/>
            <person name="Kohout C.E."/>
            <person name="Gjonbalaj M."/>
            <person name="Eaton V."/>
            <person name="Seok R."/>
            <person name="Leiner I.M."/>
            <person name="Pamer E.G."/>
        </authorList>
    </citation>
    <scope>NUCLEOTIDE SEQUENCE [LARGE SCALE GENOMIC DNA]</scope>
    <source>
        <strain evidence="2 3">MSK.17.11</strain>
        <strain evidence="1 4">MSK.17.38</strain>
    </source>
</reference>
<organism evidence="2 3">
    <name type="scientific">Dorea phocaeensis</name>
    <dbReference type="NCBI Taxonomy" id="2040291"/>
    <lineage>
        <taxon>Bacteria</taxon>
        <taxon>Bacillati</taxon>
        <taxon>Bacillota</taxon>
        <taxon>Clostridia</taxon>
        <taxon>Lachnospirales</taxon>
        <taxon>Lachnospiraceae</taxon>
        <taxon>Dorea</taxon>
    </lineage>
</organism>
<dbReference type="Gene3D" id="1.10.287.950">
    <property type="entry name" value="Methyl-accepting chemotaxis protein"/>
    <property type="match status" value="2"/>
</dbReference>
<evidence type="ECO:0000313" key="1">
    <source>
        <dbReference type="EMBL" id="NSK13414.1"/>
    </source>
</evidence>